<dbReference type="PANTHER" id="PTHR13061">
    <property type="entry name" value="DYNACTIN SUBUNIT P25"/>
    <property type="match status" value="1"/>
</dbReference>
<sequence>MSISPFKQFYIPGTEPIVQNSTFIAPGAIVVGAVELGTESSVWYGSVLRGDINRIIVGDQSNVQDGSVLHVSDDHACILGERVTVGHRAVVHACTVGDEVLVGMGAIILDGAVIGARSIVAAGALVTKGMVVPEGSLVMGSPAKVVRSLTEEEKAANARLALKYVEVSRRYREAGLDQG</sequence>
<dbReference type="InterPro" id="IPR050484">
    <property type="entry name" value="Transf_Hexapept/Carb_Anhydrase"/>
</dbReference>
<gene>
    <name evidence="1" type="ORF">SAMN02745166_00712</name>
</gene>
<dbReference type="CDD" id="cd04645">
    <property type="entry name" value="LbH_gamma_CA_like"/>
    <property type="match status" value="1"/>
</dbReference>
<dbReference type="InterPro" id="IPR001451">
    <property type="entry name" value="Hexapep"/>
</dbReference>
<reference evidence="2" key="1">
    <citation type="submission" date="2017-02" db="EMBL/GenBank/DDBJ databases">
        <authorList>
            <person name="Varghese N."/>
            <person name="Submissions S."/>
        </authorList>
    </citation>
    <scope>NUCLEOTIDE SEQUENCE [LARGE SCALE GENOMIC DNA]</scope>
    <source>
        <strain evidence="2">ATCC 700200</strain>
    </source>
</reference>
<dbReference type="STRING" id="48467.SAMN02745166_00712"/>
<dbReference type="GO" id="GO:0016740">
    <property type="term" value="F:transferase activity"/>
    <property type="evidence" value="ECO:0007669"/>
    <property type="project" value="UniProtKB-KW"/>
</dbReference>
<protein>
    <submittedName>
        <fullName evidence="1">Carbonic anhydrase or acetyltransferase, isoleucine patch superfamily</fullName>
    </submittedName>
</protein>
<dbReference type="Pfam" id="PF00132">
    <property type="entry name" value="Hexapep"/>
    <property type="match status" value="1"/>
</dbReference>
<dbReference type="OrthoDB" id="9803036at2"/>
<dbReference type="PANTHER" id="PTHR13061:SF29">
    <property type="entry name" value="GAMMA CARBONIC ANHYDRASE-LIKE 1, MITOCHONDRIAL-RELATED"/>
    <property type="match status" value="1"/>
</dbReference>
<name>A0A1T4WUZ2_9BACT</name>
<evidence type="ECO:0000313" key="1">
    <source>
        <dbReference type="EMBL" id="SKA81069.1"/>
    </source>
</evidence>
<dbReference type="RefSeq" id="WP_078811920.1">
    <property type="nucleotide sequence ID" value="NZ_FUYE01000002.1"/>
</dbReference>
<keyword evidence="2" id="KW-1185">Reference proteome</keyword>
<keyword evidence="1" id="KW-0808">Transferase</keyword>
<organism evidence="1 2">
    <name type="scientific">Prosthecobacter debontii</name>
    <dbReference type="NCBI Taxonomy" id="48467"/>
    <lineage>
        <taxon>Bacteria</taxon>
        <taxon>Pseudomonadati</taxon>
        <taxon>Verrucomicrobiota</taxon>
        <taxon>Verrucomicrobiia</taxon>
        <taxon>Verrucomicrobiales</taxon>
        <taxon>Verrucomicrobiaceae</taxon>
        <taxon>Prosthecobacter</taxon>
    </lineage>
</organism>
<dbReference type="InterPro" id="IPR011004">
    <property type="entry name" value="Trimer_LpxA-like_sf"/>
</dbReference>
<dbReference type="Proteomes" id="UP000190774">
    <property type="component" value="Unassembled WGS sequence"/>
</dbReference>
<proteinExistence type="predicted"/>
<accession>A0A1T4WUZ2</accession>
<dbReference type="Gene3D" id="2.160.10.10">
    <property type="entry name" value="Hexapeptide repeat proteins"/>
    <property type="match status" value="1"/>
</dbReference>
<dbReference type="EMBL" id="FUYE01000002">
    <property type="protein sequence ID" value="SKA81069.1"/>
    <property type="molecule type" value="Genomic_DNA"/>
</dbReference>
<evidence type="ECO:0000313" key="2">
    <source>
        <dbReference type="Proteomes" id="UP000190774"/>
    </source>
</evidence>
<dbReference type="AlphaFoldDB" id="A0A1T4WUZ2"/>
<dbReference type="InterPro" id="IPR047324">
    <property type="entry name" value="LbH_gamma_CA-like"/>
</dbReference>
<dbReference type="SUPFAM" id="SSF51161">
    <property type="entry name" value="Trimeric LpxA-like enzymes"/>
    <property type="match status" value="1"/>
</dbReference>